<keyword evidence="4" id="KW-0812">Transmembrane</keyword>
<dbReference type="InterPro" id="IPR045584">
    <property type="entry name" value="Pilin-like"/>
</dbReference>
<dbReference type="RefSeq" id="WP_109318902.1">
    <property type="nucleotide sequence ID" value="NZ_QFWT01000002.1"/>
</dbReference>
<dbReference type="EMBL" id="QFWT01000002">
    <property type="protein sequence ID" value="PWI34567.1"/>
    <property type="molecule type" value="Genomic_DNA"/>
</dbReference>
<comment type="caution">
    <text evidence="5">The sequence shown here is derived from an EMBL/GenBank/DDBJ whole genome shotgun (WGS) entry which is preliminary data.</text>
</comment>
<dbReference type="PROSITE" id="PS00409">
    <property type="entry name" value="PROKAR_NTER_METHYL"/>
    <property type="match status" value="1"/>
</dbReference>
<dbReference type="AlphaFoldDB" id="A0A2U3BCQ3"/>
<gene>
    <name evidence="5" type="ORF">DI392_05530</name>
</gene>
<evidence type="ECO:0000256" key="4">
    <source>
        <dbReference type="SAM" id="Phobius"/>
    </source>
</evidence>
<proteinExistence type="inferred from homology"/>
<dbReference type="GO" id="GO:0007155">
    <property type="term" value="P:cell adhesion"/>
    <property type="evidence" value="ECO:0007669"/>
    <property type="project" value="InterPro"/>
</dbReference>
<dbReference type="Pfam" id="PF07963">
    <property type="entry name" value="N_methyl"/>
    <property type="match status" value="1"/>
</dbReference>
<dbReference type="GO" id="GO:0044096">
    <property type="term" value="C:type IV pilus"/>
    <property type="evidence" value="ECO:0007669"/>
    <property type="project" value="TreeGrafter"/>
</dbReference>
<feature type="transmembrane region" description="Helical" evidence="4">
    <location>
        <begin position="12"/>
        <end position="33"/>
    </location>
</feature>
<dbReference type="InterPro" id="IPR001082">
    <property type="entry name" value="Pilin"/>
</dbReference>
<comment type="similarity">
    <text evidence="1 3">Belongs to the N-Me-Phe pilin family.</text>
</comment>
<keyword evidence="6" id="KW-1185">Reference proteome</keyword>
<dbReference type="PANTHER" id="PTHR30093">
    <property type="entry name" value="GENERAL SECRETION PATHWAY PROTEIN G"/>
    <property type="match status" value="1"/>
</dbReference>
<dbReference type="OrthoDB" id="5918848at2"/>
<sequence>MKRNKKQQGFSLIELMIVVAIIGVLSAIAIPAYQNYVKKSEASVGLSTARSLLTNIDMKIQETGAFPTTLAAVGATAGMNKLGTLSLTGTDATGSVEFTFGTASSINGKKVTITKSTTGWSCSHDTGEDLKGC</sequence>
<dbReference type="Pfam" id="PF00114">
    <property type="entry name" value="Pilin"/>
    <property type="match status" value="1"/>
</dbReference>
<keyword evidence="3" id="KW-0281">Fimbrium</keyword>
<dbReference type="Gene3D" id="3.30.700.10">
    <property type="entry name" value="Glycoprotein, Type 4 Pilin"/>
    <property type="match status" value="1"/>
</dbReference>
<dbReference type="GO" id="GO:0043107">
    <property type="term" value="P:type IV pilus-dependent motility"/>
    <property type="evidence" value="ECO:0007669"/>
    <property type="project" value="TreeGrafter"/>
</dbReference>
<keyword evidence="4" id="KW-0472">Membrane</keyword>
<accession>A0A2U3BCQ3</accession>
<evidence type="ECO:0000256" key="3">
    <source>
        <dbReference type="RuleBase" id="RU000389"/>
    </source>
</evidence>
<dbReference type="PANTHER" id="PTHR30093:SF34">
    <property type="entry name" value="PREPILIN PEPTIDASE-DEPENDENT PROTEIN D"/>
    <property type="match status" value="1"/>
</dbReference>
<evidence type="ECO:0000313" key="5">
    <source>
        <dbReference type="EMBL" id="PWI34567.1"/>
    </source>
</evidence>
<organism evidence="5 6">
    <name type="scientific">Vibrio albus</name>
    <dbReference type="NCBI Taxonomy" id="2200953"/>
    <lineage>
        <taxon>Bacteria</taxon>
        <taxon>Pseudomonadati</taxon>
        <taxon>Pseudomonadota</taxon>
        <taxon>Gammaproteobacteria</taxon>
        <taxon>Vibrionales</taxon>
        <taxon>Vibrionaceae</taxon>
        <taxon>Vibrio</taxon>
    </lineage>
</organism>
<evidence type="ECO:0000256" key="1">
    <source>
        <dbReference type="ARBA" id="ARBA00005233"/>
    </source>
</evidence>
<reference evidence="5 6" key="1">
    <citation type="submission" date="2018-05" db="EMBL/GenBank/DDBJ databases">
        <title>Vibrio limimaris sp. nov., isolated from marine sediment.</title>
        <authorList>
            <person name="Li C.-M."/>
        </authorList>
    </citation>
    <scope>NUCLEOTIDE SEQUENCE [LARGE SCALE GENOMIC DNA]</scope>
    <source>
        <strain evidence="5 6">E4404</strain>
    </source>
</reference>
<evidence type="ECO:0000313" key="6">
    <source>
        <dbReference type="Proteomes" id="UP000245362"/>
    </source>
</evidence>
<keyword evidence="4" id="KW-1133">Transmembrane helix</keyword>
<dbReference type="InterPro" id="IPR012902">
    <property type="entry name" value="N_methyl_site"/>
</dbReference>
<protein>
    <submittedName>
        <fullName evidence="5">Prepilin-type cleavage/methylation domain-containing protein</fullName>
    </submittedName>
</protein>
<dbReference type="Proteomes" id="UP000245362">
    <property type="component" value="Unassembled WGS sequence"/>
</dbReference>
<keyword evidence="2" id="KW-0488">Methylation</keyword>
<dbReference type="NCBIfam" id="TIGR02532">
    <property type="entry name" value="IV_pilin_GFxxxE"/>
    <property type="match status" value="1"/>
</dbReference>
<name>A0A2U3BCQ3_9VIBR</name>
<dbReference type="SUPFAM" id="SSF54523">
    <property type="entry name" value="Pili subunits"/>
    <property type="match status" value="1"/>
</dbReference>
<evidence type="ECO:0000256" key="2">
    <source>
        <dbReference type="ARBA" id="ARBA00022481"/>
    </source>
</evidence>